<organism evidence="4 5">
    <name type="scientific">Oceanobacillus oncorhynchi</name>
    <dbReference type="NCBI Taxonomy" id="545501"/>
    <lineage>
        <taxon>Bacteria</taxon>
        <taxon>Bacillati</taxon>
        <taxon>Bacillota</taxon>
        <taxon>Bacilli</taxon>
        <taxon>Bacillales</taxon>
        <taxon>Bacillaceae</taxon>
        <taxon>Oceanobacillus</taxon>
    </lineage>
</organism>
<dbReference type="PROSITE" id="PS52050">
    <property type="entry name" value="WYL"/>
    <property type="match status" value="1"/>
</dbReference>
<dbReference type="Pfam" id="PF08279">
    <property type="entry name" value="HTH_11"/>
    <property type="match status" value="1"/>
</dbReference>
<dbReference type="InterPro" id="IPR026881">
    <property type="entry name" value="WYL_dom"/>
</dbReference>
<dbReference type="Gene3D" id="1.10.10.10">
    <property type="entry name" value="Winged helix-like DNA-binding domain superfamily/Winged helix DNA-binding domain"/>
    <property type="match status" value="1"/>
</dbReference>
<reference evidence="4 5" key="1">
    <citation type="submission" date="2014-11" db="EMBL/GenBank/DDBJ databases">
        <authorList>
            <person name="Urmite Genomes Urmite Genomes"/>
        </authorList>
    </citation>
    <scope>NUCLEOTIDE SEQUENCE [LARGE SCALE GENOMIC DNA]</scope>
    <source>
        <strain evidence="4 5">Oc5</strain>
    </source>
</reference>
<keyword evidence="5" id="KW-1185">Reference proteome</keyword>
<evidence type="ECO:0000313" key="5">
    <source>
        <dbReference type="Proteomes" id="UP000040453"/>
    </source>
</evidence>
<dbReference type="AlphaFoldDB" id="A0A0A1MVG3"/>
<dbReference type="SUPFAM" id="SSF46785">
    <property type="entry name" value="Winged helix' DNA-binding domain"/>
    <property type="match status" value="1"/>
</dbReference>
<evidence type="ECO:0000259" key="3">
    <source>
        <dbReference type="PROSITE" id="PS51000"/>
    </source>
</evidence>
<feature type="domain" description="HTH deoR-type" evidence="3">
    <location>
        <begin position="2"/>
        <end position="57"/>
    </location>
</feature>
<dbReference type="Pfam" id="PF25583">
    <property type="entry name" value="WCX"/>
    <property type="match status" value="1"/>
</dbReference>
<dbReference type="PROSITE" id="PS51000">
    <property type="entry name" value="HTH_DEOR_2"/>
    <property type="match status" value="1"/>
</dbReference>
<evidence type="ECO:0000256" key="1">
    <source>
        <dbReference type="ARBA" id="ARBA00023015"/>
    </source>
</evidence>
<keyword evidence="2" id="KW-0804">Transcription</keyword>
<dbReference type="InterPro" id="IPR036388">
    <property type="entry name" value="WH-like_DNA-bd_sf"/>
</dbReference>
<dbReference type="InterPro" id="IPR013196">
    <property type="entry name" value="HTH_11"/>
</dbReference>
<dbReference type="PANTHER" id="PTHR34580">
    <property type="match status" value="1"/>
</dbReference>
<dbReference type="EMBL" id="CDGG01000001">
    <property type="protein sequence ID" value="CEI82816.1"/>
    <property type="molecule type" value="Genomic_DNA"/>
</dbReference>
<protein>
    <submittedName>
        <fullName evidence="4">HTH domain protein</fullName>
    </submittedName>
</protein>
<dbReference type="InterPro" id="IPR028349">
    <property type="entry name" value="PafC-like"/>
</dbReference>
<dbReference type="InterPro" id="IPR036390">
    <property type="entry name" value="WH_DNA-bd_sf"/>
</dbReference>
<dbReference type="OrthoDB" id="9815009at2"/>
<dbReference type="GO" id="GO:0003700">
    <property type="term" value="F:DNA-binding transcription factor activity"/>
    <property type="evidence" value="ECO:0007669"/>
    <property type="project" value="InterPro"/>
</dbReference>
<dbReference type="Pfam" id="PF13280">
    <property type="entry name" value="WYL"/>
    <property type="match status" value="1"/>
</dbReference>
<proteinExistence type="predicted"/>
<evidence type="ECO:0000313" key="4">
    <source>
        <dbReference type="EMBL" id="CEI82816.1"/>
    </source>
</evidence>
<evidence type="ECO:0000256" key="2">
    <source>
        <dbReference type="ARBA" id="ARBA00023163"/>
    </source>
</evidence>
<dbReference type="Proteomes" id="UP000040453">
    <property type="component" value="Unassembled WGS sequence"/>
</dbReference>
<sequence length="320" mass="36302">MRGDRLISILLLLQSQGRMTAKELSEKLEVSERTIYRDMEVLSGSGIPVFADRGKNGGWSLVDGYQTDLTGLKESEIRALFVPAAPQLLDDLGLTRTSEDARNKVIASLPAAYRESAKDVWSRIHIDTSSWRGTKEKIASFEVLKNAIWKNNKLNILYQRGDGQTNHYIVQPLGLVAKGSSWYVIAVKENGDIRNYRASRIQSAVSSKETFERPVDFDIAAYWKNSKQAFIKALPTYEVWVKTSREVLPRLSFSTFFVRIIETASTDEKGWTRVKLAFDTKEEAKRFLLGFTDQMTVTEPEELHAEILRMAEAAVAHYKK</sequence>
<keyword evidence="1" id="KW-0805">Transcription regulation</keyword>
<dbReference type="STRING" id="545501.BN997_02702"/>
<name>A0A0A1MVG3_9BACI</name>
<dbReference type="InterPro" id="IPR001034">
    <property type="entry name" value="DeoR_HTH"/>
</dbReference>
<dbReference type="PANTHER" id="PTHR34580:SF1">
    <property type="entry name" value="PROTEIN PAFC"/>
    <property type="match status" value="1"/>
</dbReference>
<dbReference type="PIRSF" id="PIRSF016838">
    <property type="entry name" value="PafC"/>
    <property type="match status" value="1"/>
</dbReference>
<accession>A0A0A1MVG3</accession>
<gene>
    <name evidence="4" type="ORF">BN997_02702</name>
</gene>
<dbReference type="InterPro" id="IPR057727">
    <property type="entry name" value="WCX_dom"/>
</dbReference>
<dbReference type="RefSeq" id="WP_042532835.1">
    <property type="nucleotide sequence ID" value="NZ_CDGG01000001.1"/>
</dbReference>
<dbReference type="InterPro" id="IPR051534">
    <property type="entry name" value="CBASS_pafABC_assoc_protein"/>
</dbReference>